<dbReference type="InterPro" id="IPR004875">
    <property type="entry name" value="DDE_SF_endonuclease_dom"/>
</dbReference>
<dbReference type="InterPro" id="IPR050863">
    <property type="entry name" value="CenT-Element_Derived"/>
</dbReference>
<name>A0ABN7XFP6_GIGMA</name>
<feature type="domain" description="DDE-1" evidence="2">
    <location>
        <begin position="55"/>
        <end position="151"/>
    </location>
</feature>
<feature type="non-terminal residue" evidence="3">
    <location>
        <position position="226"/>
    </location>
</feature>
<evidence type="ECO:0000256" key="1">
    <source>
        <dbReference type="SAM" id="MobiDB-lite"/>
    </source>
</evidence>
<proteinExistence type="predicted"/>
<evidence type="ECO:0000313" key="4">
    <source>
        <dbReference type="Proteomes" id="UP000789901"/>
    </source>
</evidence>
<dbReference type="Pfam" id="PF03184">
    <property type="entry name" value="DDE_1"/>
    <property type="match status" value="1"/>
</dbReference>
<reference evidence="3 4" key="1">
    <citation type="submission" date="2021-06" db="EMBL/GenBank/DDBJ databases">
        <authorList>
            <person name="Kallberg Y."/>
            <person name="Tangrot J."/>
            <person name="Rosling A."/>
        </authorList>
    </citation>
    <scope>NUCLEOTIDE SEQUENCE [LARGE SCALE GENOMIC DNA]</scope>
    <source>
        <strain evidence="3 4">120-4 pot B 10/14</strain>
    </source>
</reference>
<sequence>VLLETLADERIKLRQLLSQYEPENIYNADETGLFYQMLPNQTLVQQAVSGQKRDKSRLIVLLAMNTTELHKLILLVIGKSIKPQSFNGINISQLSVTYENNKRAWIKFDIWEKWLTFHNRGFHIQNKKVLLIVDNAKSHSAPEMPAFSNNINGNKERPENDELDSEYKDSENFIFKSNKNDEISNSKVLVEKLVKVLVEVLVEVLVKELVEELIEGCVEDHELKGP</sequence>
<evidence type="ECO:0000259" key="2">
    <source>
        <dbReference type="Pfam" id="PF03184"/>
    </source>
</evidence>
<gene>
    <name evidence="3" type="ORF">GMARGA_LOCUS42922</name>
</gene>
<dbReference type="PANTHER" id="PTHR19303">
    <property type="entry name" value="TRANSPOSON"/>
    <property type="match status" value="1"/>
</dbReference>
<dbReference type="PANTHER" id="PTHR19303:SF73">
    <property type="entry name" value="PROTEIN PDC2"/>
    <property type="match status" value="1"/>
</dbReference>
<organism evidence="3 4">
    <name type="scientific">Gigaspora margarita</name>
    <dbReference type="NCBI Taxonomy" id="4874"/>
    <lineage>
        <taxon>Eukaryota</taxon>
        <taxon>Fungi</taxon>
        <taxon>Fungi incertae sedis</taxon>
        <taxon>Mucoromycota</taxon>
        <taxon>Glomeromycotina</taxon>
        <taxon>Glomeromycetes</taxon>
        <taxon>Diversisporales</taxon>
        <taxon>Gigasporaceae</taxon>
        <taxon>Gigaspora</taxon>
    </lineage>
</organism>
<dbReference type="Proteomes" id="UP000789901">
    <property type="component" value="Unassembled WGS sequence"/>
</dbReference>
<protein>
    <submittedName>
        <fullName evidence="3">12639_t:CDS:1</fullName>
    </submittedName>
</protein>
<feature type="region of interest" description="Disordered" evidence="1">
    <location>
        <begin position="143"/>
        <end position="163"/>
    </location>
</feature>
<feature type="non-terminal residue" evidence="3">
    <location>
        <position position="1"/>
    </location>
</feature>
<dbReference type="EMBL" id="CAJVQB010133375">
    <property type="protein sequence ID" value="CAG8854101.1"/>
    <property type="molecule type" value="Genomic_DNA"/>
</dbReference>
<evidence type="ECO:0000313" key="3">
    <source>
        <dbReference type="EMBL" id="CAG8854101.1"/>
    </source>
</evidence>
<keyword evidence="4" id="KW-1185">Reference proteome</keyword>
<comment type="caution">
    <text evidence="3">The sequence shown here is derived from an EMBL/GenBank/DDBJ whole genome shotgun (WGS) entry which is preliminary data.</text>
</comment>
<accession>A0ABN7XFP6</accession>
<feature type="compositionally biased region" description="Basic and acidic residues" evidence="1">
    <location>
        <begin position="154"/>
        <end position="163"/>
    </location>
</feature>